<reference evidence="7 8" key="1">
    <citation type="submission" date="2018-06" db="EMBL/GenBank/DDBJ databases">
        <authorList>
            <consortium name="Pathogen Informatics"/>
            <person name="Doyle S."/>
        </authorList>
    </citation>
    <scope>NUCLEOTIDE SEQUENCE [LARGE SCALE GENOMIC DNA]</scope>
    <source>
        <strain evidence="7 8">NCTC13294</strain>
    </source>
</reference>
<evidence type="ECO:0000256" key="1">
    <source>
        <dbReference type="ARBA" id="ARBA00004196"/>
    </source>
</evidence>
<dbReference type="InterPro" id="IPR030678">
    <property type="entry name" value="Peptide/Ni-bd"/>
</dbReference>
<organism evidence="7 8">
    <name type="scientific">Cardiobacterium valvarum</name>
    <dbReference type="NCBI Taxonomy" id="194702"/>
    <lineage>
        <taxon>Bacteria</taxon>
        <taxon>Pseudomonadati</taxon>
        <taxon>Pseudomonadota</taxon>
        <taxon>Gammaproteobacteria</taxon>
        <taxon>Cardiobacteriales</taxon>
        <taxon>Cardiobacteriaceae</taxon>
        <taxon>Cardiobacterium</taxon>
    </lineage>
</organism>
<feature type="chain" id="PRO_5017037097" evidence="5">
    <location>
        <begin position="20"/>
        <end position="523"/>
    </location>
</feature>
<sequence>MNKRLLLSTLLALAFSAQAETVFRRANGSEPKSIDPQLASESAGSAVIYDNFEGLASAAADGTIIPGVAEKWEVSADGLTYTFHLRDNAKWSDGSPVTAADFVYAWQRAVNPASGGEYAFILYPVKNAEAIATGAEKDLNALGIKALDERTLQVELNAPTPYFISLLTHYTSYPVPQKAIEQHGDKWTQPGNIVTNGAYRVSEWKPQALLAAEKSPTYWNHEQVAIDKVIYYPIESESSAFARYRAGEVDYVDSLSPESLETAKKDYAAELHIDPYLSTYWYGFNLTKPPFKDNVKLREALTIAIDRQAIVDKITKAGQIPAYSVVPPATNNSAPYLPDYAKLDRKAQIERARALYAEAGYSKDKPLKVTITYNTSDAHKKIAVAVAAMWKQVLGVQAELENQEWKVMLSNLNQKNVEVYRYAWIGDYNDPYTFLEIFQQNASMNHSGFAAPAYDAALKTAAGTLDLPTRAQQLQEAEKIVTDSYAVAPIYHYVTVRLLKPYVKGYEPNIMGQVRSQYLRIEK</sequence>
<dbReference type="InterPro" id="IPR039424">
    <property type="entry name" value="SBP_5"/>
</dbReference>
<dbReference type="GO" id="GO:1904680">
    <property type="term" value="F:peptide transmembrane transporter activity"/>
    <property type="evidence" value="ECO:0007669"/>
    <property type="project" value="TreeGrafter"/>
</dbReference>
<evidence type="ECO:0000256" key="4">
    <source>
        <dbReference type="ARBA" id="ARBA00022729"/>
    </source>
</evidence>
<dbReference type="EMBL" id="UFUW01000001">
    <property type="protein sequence ID" value="SUX21270.1"/>
    <property type="molecule type" value="Genomic_DNA"/>
</dbReference>
<dbReference type="Proteomes" id="UP000254572">
    <property type="component" value="Unassembled WGS sequence"/>
</dbReference>
<dbReference type="InterPro" id="IPR000914">
    <property type="entry name" value="SBP_5_dom"/>
</dbReference>
<dbReference type="OrthoDB" id="9801912at2"/>
<gene>
    <name evidence="7" type="primary">oppA_3</name>
    <name evidence="7" type="ORF">NCTC13294_00949</name>
</gene>
<comment type="subcellular location">
    <subcellularLocation>
        <location evidence="1">Cell envelope</location>
    </subcellularLocation>
</comment>
<dbReference type="PANTHER" id="PTHR30290:SF10">
    <property type="entry name" value="PERIPLASMIC OLIGOPEPTIDE-BINDING PROTEIN-RELATED"/>
    <property type="match status" value="1"/>
</dbReference>
<dbReference type="AlphaFoldDB" id="A0A381E502"/>
<dbReference type="RefSeq" id="WP_115611264.1">
    <property type="nucleotide sequence ID" value="NZ_JBHLZC010000001.1"/>
</dbReference>
<evidence type="ECO:0000256" key="3">
    <source>
        <dbReference type="ARBA" id="ARBA00022448"/>
    </source>
</evidence>
<evidence type="ECO:0000313" key="7">
    <source>
        <dbReference type="EMBL" id="SUX21270.1"/>
    </source>
</evidence>
<evidence type="ECO:0000256" key="2">
    <source>
        <dbReference type="ARBA" id="ARBA00005695"/>
    </source>
</evidence>
<protein>
    <submittedName>
        <fullName evidence="7">Periplasmic oligopeptide-binding protein</fullName>
    </submittedName>
</protein>
<dbReference type="Pfam" id="PF00496">
    <property type="entry name" value="SBP_bac_5"/>
    <property type="match status" value="1"/>
</dbReference>
<name>A0A381E502_9GAMM</name>
<evidence type="ECO:0000313" key="8">
    <source>
        <dbReference type="Proteomes" id="UP000254572"/>
    </source>
</evidence>
<keyword evidence="4 5" id="KW-0732">Signal</keyword>
<comment type="similarity">
    <text evidence="2">Belongs to the bacterial solute-binding protein 5 family.</text>
</comment>
<feature type="signal peptide" evidence="5">
    <location>
        <begin position="1"/>
        <end position="19"/>
    </location>
</feature>
<accession>A0A381E502</accession>
<dbReference type="Gene3D" id="3.90.76.10">
    <property type="entry name" value="Dipeptide-binding Protein, Domain 1"/>
    <property type="match status" value="1"/>
</dbReference>
<dbReference type="FunFam" id="3.90.76.10:FF:000001">
    <property type="entry name" value="Oligopeptide ABC transporter substrate-binding protein"/>
    <property type="match status" value="1"/>
</dbReference>
<evidence type="ECO:0000256" key="5">
    <source>
        <dbReference type="SAM" id="SignalP"/>
    </source>
</evidence>
<dbReference type="Gene3D" id="3.40.190.10">
    <property type="entry name" value="Periplasmic binding protein-like II"/>
    <property type="match status" value="1"/>
</dbReference>
<dbReference type="GO" id="GO:0015833">
    <property type="term" value="P:peptide transport"/>
    <property type="evidence" value="ECO:0007669"/>
    <property type="project" value="TreeGrafter"/>
</dbReference>
<dbReference type="PANTHER" id="PTHR30290">
    <property type="entry name" value="PERIPLASMIC BINDING COMPONENT OF ABC TRANSPORTER"/>
    <property type="match status" value="1"/>
</dbReference>
<dbReference type="SUPFAM" id="SSF53850">
    <property type="entry name" value="Periplasmic binding protein-like II"/>
    <property type="match status" value="1"/>
</dbReference>
<dbReference type="GO" id="GO:0030288">
    <property type="term" value="C:outer membrane-bounded periplasmic space"/>
    <property type="evidence" value="ECO:0007669"/>
    <property type="project" value="TreeGrafter"/>
</dbReference>
<dbReference type="PIRSF" id="PIRSF002741">
    <property type="entry name" value="MppA"/>
    <property type="match status" value="1"/>
</dbReference>
<dbReference type="GO" id="GO:0043190">
    <property type="term" value="C:ATP-binding cassette (ABC) transporter complex"/>
    <property type="evidence" value="ECO:0007669"/>
    <property type="project" value="InterPro"/>
</dbReference>
<keyword evidence="8" id="KW-1185">Reference proteome</keyword>
<keyword evidence="3" id="KW-0813">Transport</keyword>
<dbReference type="InterPro" id="IPR023765">
    <property type="entry name" value="SBP_5_CS"/>
</dbReference>
<feature type="domain" description="Solute-binding protein family 5" evidence="6">
    <location>
        <begin position="63"/>
        <end position="443"/>
    </location>
</feature>
<dbReference type="FunFam" id="3.10.105.10:FF:000001">
    <property type="entry name" value="Oligopeptide ABC transporter, oligopeptide-binding protein"/>
    <property type="match status" value="1"/>
</dbReference>
<dbReference type="CDD" id="cd08504">
    <property type="entry name" value="PBP2_OppA"/>
    <property type="match status" value="1"/>
</dbReference>
<dbReference type="PROSITE" id="PS01040">
    <property type="entry name" value="SBP_BACTERIAL_5"/>
    <property type="match status" value="1"/>
</dbReference>
<dbReference type="Gene3D" id="3.10.105.10">
    <property type="entry name" value="Dipeptide-binding Protein, Domain 3"/>
    <property type="match status" value="1"/>
</dbReference>
<evidence type="ECO:0000259" key="6">
    <source>
        <dbReference type="Pfam" id="PF00496"/>
    </source>
</evidence>
<proteinExistence type="inferred from homology"/>